<evidence type="ECO:0000259" key="2">
    <source>
        <dbReference type="Pfam" id="PF07940"/>
    </source>
</evidence>
<dbReference type="SUPFAM" id="SSF48230">
    <property type="entry name" value="Chondroitin AC/alginate lyase"/>
    <property type="match status" value="1"/>
</dbReference>
<dbReference type="RefSeq" id="WP_077131373.1">
    <property type="nucleotide sequence ID" value="NZ_CP014263.1"/>
</dbReference>
<reference evidence="3 4" key="1">
    <citation type="submission" date="2016-01" db="EMBL/GenBank/DDBJ databases">
        <authorList>
            <person name="Oliw E.H."/>
        </authorList>
    </citation>
    <scope>NUCLEOTIDE SEQUENCE [LARGE SCALE GENOMIC DNA]</scope>
    <source>
        <strain evidence="3 4">DY10</strain>
    </source>
</reference>
<dbReference type="KEGG" id="smon:AWR27_11770"/>
<name>A0A1P9WX27_9BACT</name>
<organism evidence="3 4">
    <name type="scientific">Spirosoma montaniterrae</name>
    <dbReference type="NCBI Taxonomy" id="1178516"/>
    <lineage>
        <taxon>Bacteria</taxon>
        <taxon>Pseudomonadati</taxon>
        <taxon>Bacteroidota</taxon>
        <taxon>Cytophagia</taxon>
        <taxon>Cytophagales</taxon>
        <taxon>Cytophagaceae</taxon>
        <taxon>Spirosoma</taxon>
    </lineage>
</organism>
<evidence type="ECO:0000313" key="4">
    <source>
        <dbReference type="Proteomes" id="UP000187941"/>
    </source>
</evidence>
<dbReference type="STRING" id="1178516.AWR27_11770"/>
<dbReference type="GO" id="GO:0016829">
    <property type="term" value="F:lyase activity"/>
    <property type="evidence" value="ECO:0007669"/>
    <property type="project" value="InterPro"/>
</dbReference>
<dbReference type="Gene3D" id="2.70.98.70">
    <property type="match status" value="1"/>
</dbReference>
<accession>A0A1P9WX27</accession>
<dbReference type="EMBL" id="CP014263">
    <property type="protein sequence ID" value="AQG79942.1"/>
    <property type="molecule type" value="Genomic_DNA"/>
</dbReference>
<sequence length="648" mass="72526">MKLLIFLLITTTTGWAQLTPRNLLATRYPVSSVQAALMPRANWKPYPNTPEAWRQALPDSVRTGLVRAGERAANEPFTPLTATLTLDYVRNTNRTRYEAVSFGRRHTLMDLVLAESVEGQGRFTDAILNMVWAICEESGWGVPAHLGGQKTGNGLFNVEDRTVDLFGAETAAVLALTDYFVGDQLAKASPLVRPRIYLETNERLFKPIQESNRYGWLNPAAKVNNWNPWIMANWLTATLLLDPDESCRQQMTFAAMKGLDIYLNGLGENGGCDEGPSYWFAAGACVFDALELLHSATDGKVNMYREPLIRNIASYVYKMHIAGAYFVPFADADPTLTPDGLMLYRFGQQIQDDTLSRFGRWAYRTFGYSESSSNTHRSRGFHRQRKINNLLTIRQMKAGDDFFEPVRDVWFPDVQVMTARSPRGLYVAAHGGHNAESHNHNDVGDFILYANGKPVIIDAGRGTYTAKTFSSKRYELWWTQSQYHNLPIINGVGQPVGRACEARNVRYAADARKATLSMDLTRAYPAEAGIQSWNRTIALNRVAESLTLTDAYVLKTGPSSLQQAFLTTCTTDTNTPGQLLLTTPDRSTTVRLQYDPKRWSVAVAPVTLTMPDDEGFINKWPNQTIQRVLLTARQPGANGQSVFTFSLR</sequence>
<feature type="domain" description="Heparinase II/III-like C-terminal" evidence="2">
    <location>
        <begin position="427"/>
        <end position="551"/>
    </location>
</feature>
<protein>
    <recommendedName>
        <fullName evidence="2">Heparinase II/III-like C-terminal domain-containing protein</fullName>
    </recommendedName>
</protein>
<proteinExistence type="predicted"/>
<evidence type="ECO:0000256" key="1">
    <source>
        <dbReference type="ARBA" id="ARBA00004196"/>
    </source>
</evidence>
<comment type="subcellular location">
    <subcellularLocation>
        <location evidence="1">Cell envelope</location>
    </subcellularLocation>
</comment>
<dbReference type="InterPro" id="IPR008929">
    <property type="entry name" value="Chondroitin_lyas"/>
</dbReference>
<dbReference type="Pfam" id="PF07940">
    <property type="entry name" value="Hepar_II_III_C"/>
    <property type="match status" value="1"/>
</dbReference>
<dbReference type="OrthoDB" id="9793856at2"/>
<keyword evidence="4" id="KW-1185">Reference proteome</keyword>
<dbReference type="Proteomes" id="UP000187941">
    <property type="component" value="Chromosome"/>
</dbReference>
<dbReference type="InterPro" id="IPR012480">
    <property type="entry name" value="Hepar_II_III_C"/>
</dbReference>
<gene>
    <name evidence="3" type="ORF">AWR27_11770</name>
</gene>
<dbReference type="Gene3D" id="1.50.10.100">
    <property type="entry name" value="Chondroitin AC/alginate lyase"/>
    <property type="match status" value="1"/>
</dbReference>
<evidence type="ECO:0000313" key="3">
    <source>
        <dbReference type="EMBL" id="AQG79942.1"/>
    </source>
</evidence>
<dbReference type="AlphaFoldDB" id="A0A1P9WX27"/>
<dbReference type="GO" id="GO:0030313">
    <property type="term" value="C:cell envelope"/>
    <property type="evidence" value="ECO:0007669"/>
    <property type="project" value="UniProtKB-SubCell"/>
</dbReference>